<dbReference type="Proteomes" id="UP000775213">
    <property type="component" value="Unassembled WGS sequence"/>
</dbReference>
<keyword evidence="2" id="KW-0349">Heme</keyword>
<proteinExistence type="inferred from homology"/>
<evidence type="ECO:0000313" key="7">
    <source>
        <dbReference type="Proteomes" id="UP000775213"/>
    </source>
</evidence>
<name>A0AAV7GG98_DENCH</name>
<dbReference type="GO" id="GO:0046872">
    <property type="term" value="F:metal ion binding"/>
    <property type="evidence" value="ECO:0007669"/>
    <property type="project" value="UniProtKB-KW"/>
</dbReference>
<keyword evidence="7" id="KW-1185">Reference proteome</keyword>
<sequence length="62" mass="7027">MQLQFSSFPVVVVSSTSMTRHFLKIHDLVFAGRPKTAADDYTTYNYSDNHVVAMWTLLESAT</sequence>
<comment type="caution">
    <text evidence="6">The sequence shown here is derived from an EMBL/GenBank/DDBJ whole genome shotgun (WGS) entry which is preliminary data.</text>
</comment>
<comment type="similarity">
    <text evidence="1">Belongs to the cytochrome P450 family.</text>
</comment>
<evidence type="ECO:0000256" key="3">
    <source>
        <dbReference type="ARBA" id="ARBA00022723"/>
    </source>
</evidence>
<keyword evidence="5" id="KW-0408">Iron</keyword>
<evidence type="ECO:0000256" key="2">
    <source>
        <dbReference type="ARBA" id="ARBA00022617"/>
    </source>
</evidence>
<evidence type="ECO:0000256" key="1">
    <source>
        <dbReference type="ARBA" id="ARBA00010617"/>
    </source>
</evidence>
<dbReference type="PANTHER" id="PTHR47944">
    <property type="entry name" value="CYTOCHROME P450 98A9"/>
    <property type="match status" value="1"/>
</dbReference>
<keyword evidence="3" id="KW-0479">Metal-binding</keyword>
<reference evidence="6 7" key="1">
    <citation type="journal article" date="2021" name="Hortic Res">
        <title>Chromosome-scale assembly of the Dendrobium chrysotoxum genome enhances the understanding of orchid evolution.</title>
        <authorList>
            <person name="Zhang Y."/>
            <person name="Zhang G.Q."/>
            <person name="Zhang D."/>
            <person name="Liu X.D."/>
            <person name="Xu X.Y."/>
            <person name="Sun W.H."/>
            <person name="Yu X."/>
            <person name="Zhu X."/>
            <person name="Wang Z.W."/>
            <person name="Zhao X."/>
            <person name="Zhong W.Y."/>
            <person name="Chen H."/>
            <person name="Yin W.L."/>
            <person name="Huang T."/>
            <person name="Niu S.C."/>
            <person name="Liu Z.J."/>
        </authorList>
    </citation>
    <scope>NUCLEOTIDE SEQUENCE [LARGE SCALE GENOMIC DNA]</scope>
    <source>
        <strain evidence="6">Lindl</strain>
    </source>
</reference>
<dbReference type="PANTHER" id="PTHR47944:SF4">
    <property type="entry name" value="OS09G0441700 PROTEIN"/>
    <property type="match status" value="1"/>
</dbReference>
<dbReference type="GO" id="GO:0016491">
    <property type="term" value="F:oxidoreductase activity"/>
    <property type="evidence" value="ECO:0007669"/>
    <property type="project" value="UniProtKB-KW"/>
</dbReference>
<gene>
    <name evidence="6" type="ORF">IEQ34_016684</name>
</gene>
<evidence type="ECO:0000256" key="5">
    <source>
        <dbReference type="ARBA" id="ARBA00023004"/>
    </source>
</evidence>
<evidence type="ECO:0000256" key="4">
    <source>
        <dbReference type="ARBA" id="ARBA00023002"/>
    </source>
</evidence>
<organism evidence="6 7">
    <name type="scientific">Dendrobium chrysotoxum</name>
    <name type="common">Orchid</name>
    <dbReference type="NCBI Taxonomy" id="161865"/>
    <lineage>
        <taxon>Eukaryota</taxon>
        <taxon>Viridiplantae</taxon>
        <taxon>Streptophyta</taxon>
        <taxon>Embryophyta</taxon>
        <taxon>Tracheophyta</taxon>
        <taxon>Spermatophyta</taxon>
        <taxon>Magnoliopsida</taxon>
        <taxon>Liliopsida</taxon>
        <taxon>Asparagales</taxon>
        <taxon>Orchidaceae</taxon>
        <taxon>Epidendroideae</taxon>
        <taxon>Malaxideae</taxon>
        <taxon>Dendrobiinae</taxon>
        <taxon>Dendrobium</taxon>
    </lineage>
</organism>
<dbReference type="EMBL" id="JAGFBR010000015">
    <property type="protein sequence ID" value="KAH0454760.1"/>
    <property type="molecule type" value="Genomic_DNA"/>
</dbReference>
<protein>
    <submittedName>
        <fullName evidence="6">Uncharacterized protein</fullName>
    </submittedName>
</protein>
<accession>A0AAV7GG98</accession>
<evidence type="ECO:0000313" key="6">
    <source>
        <dbReference type="EMBL" id="KAH0454760.1"/>
    </source>
</evidence>
<keyword evidence="4" id="KW-0560">Oxidoreductase</keyword>
<dbReference type="AlphaFoldDB" id="A0AAV7GG98"/>